<reference evidence="3" key="1">
    <citation type="journal article" date="2019" name="Int. J. Syst. Evol. Microbiol.">
        <title>The Global Catalogue of Microorganisms (GCM) 10K type strain sequencing project: providing services to taxonomists for standard genome sequencing and annotation.</title>
        <authorList>
            <consortium name="The Broad Institute Genomics Platform"/>
            <consortium name="The Broad Institute Genome Sequencing Center for Infectious Disease"/>
            <person name="Wu L."/>
            <person name="Ma J."/>
        </authorList>
    </citation>
    <scope>NUCLEOTIDE SEQUENCE [LARGE SCALE GENOMIC DNA]</scope>
    <source>
        <strain evidence="3">CCUG 61889</strain>
    </source>
</reference>
<feature type="chain" id="PRO_5047106491" description="VCBS repeat-containing protein" evidence="1">
    <location>
        <begin position="23"/>
        <end position="215"/>
    </location>
</feature>
<protein>
    <recommendedName>
        <fullName evidence="4">VCBS repeat-containing protein</fullName>
    </recommendedName>
</protein>
<proteinExistence type="predicted"/>
<gene>
    <name evidence="2" type="ORF">ACFOU2_13440</name>
</gene>
<comment type="caution">
    <text evidence="2">The sequence shown here is derived from an EMBL/GenBank/DDBJ whole genome shotgun (WGS) entry which is preliminary data.</text>
</comment>
<evidence type="ECO:0000313" key="3">
    <source>
        <dbReference type="Proteomes" id="UP001595752"/>
    </source>
</evidence>
<keyword evidence="3" id="KW-1185">Reference proteome</keyword>
<sequence>MKKGWIFVMAAFLFAQPASVGASEMANIPNQHISLHADGQGNRYQGFELHIGNRKMAFPEWSSTNMVNAKPKMQTIDVDHDGVEEVIVLLPKKRDKALYLNEPKILKIHENGEQVVEEIFVNDARTVLLQQVKYYKKKGDFHVQLNGKDVLKLENESQPPKLSVESFVVYEVKGDQLLAKALLKNAKGEYLGTFQVDYEFKDTTMEPARLSFIRH</sequence>
<organism evidence="2 3">
    <name type="scientific">Bacillus songklensis</name>
    <dbReference type="NCBI Taxonomy" id="1069116"/>
    <lineage>
        <taxon>Bacteria</taxon>
        <taxon>Bacillati</taxon>
        <taxon>Bacillota</taxon>
        <taxon>Bacilli</taxon>
        <taxon>Bacillales</taxon>
        <taxon>Bacillaceae</taxon>
        <taxon>Bacillus</taxon>
    </lineage>
</organism>
<name>A0ABV8B4J6_9BACI</name>
<evidence type="ECO:0000313" key="2">
    <source>
        <dbReference type="EMBL" id="MFC3884454.1"/>
    </source>
</evidence>
<evidence type="ECO:0000256" key="1">
    <source>
        <dbReference type="SAM" id="SignalP"/>
    </source>
</evidence>
<dbReference type="EMBL" id="JBHRZT010000052">
    <property type="protein sequence ID" value="MFC3884454.1"/>
    <property type="molecule type" value="Genomic_DNA"/>
</dbReference>
<dbReference type="RefSeq" id="WP_377915905.1">
    <property type="nucleotide sequence ID" value="NZ_JBHRZT010000052.1"/>
</dbReference>
<feature type="signal peptide" evidence="1">
    <location>
        <begin position="1"/>
        <end position="22"/>
    </location>
</feature>
<dbReference type="Proteomes" id="UP001595752">
    <property type="component" value="Unassembled WGS sequence"/>
</dbReference>
<evidence type="ECO:0008006" key="4">
    <source>
        <dbReference type="Google" id="ProtNLM"/>
    </source>
</evidence>
<keyword evidence="1" id="KW-0732">Signal</keyword>
<accession>A0ABV8B4J6</accession>